<dbReference type="InterPro" id="IPR002078">
    <property type="entry name" value="Sigma_54_int"/>
</dbReference>
<dbReference type="Pfam" id="PF00072">
    <property type="entry name" value="Response_reg"/>
    <property type="match status" value="1"/>
</dbReference>
<dbReference type="Gene3D" id="3.40.50.300">
    <property type="entry name" value="P-loop containing nucleotide triphosphate hydrolases"/>
    <property type="match status" value="1"/>
</dbReference>
<dbReference type="PROSITE" id="PS50045">
    <property type="entry name" value="SIGMA54_INTERACT_4"/>
    <property type="match status" value="1"/>
</dbReference>
<evidence type="ECO:0000256" key="5">
    <source>
        <dbReference type="ARBA" id="ARBA00023125"/>
    </source>
</evidence>
<dbReference type="InterPro" id="IPR025944">
    <property type="entry name" value="Sigma_54_int_dom_CS"/>
</dbReference>
<dbReference type="InterPro" id="IPR058031">
    <property type="entry name" value="AAA_lid_NorR"/>
</dbReference>
<dbReference type="Gene3D" id="1.10.10.60">
    <property type="entry name" value="Homeodomain-like"/>
    <property type="match status" value="1"/>
</dbReference>
<dbReference type="PANTHER" id="PTHR32071">
    <property type="entry name" value="TRANSCRIPTIONAL REGULATORY PROTEIN"/>
    <property type="match status" value="1"/>
</dbReference>
<dbReference type="SMART" id="SM00382">
    <property type="entry name" value="AAA"/>
    <property type="match status" value="1"/>
</dbReference>
<dbReference type="CDD" id="cd00009">
    <property type="entry name" value="AAA"/>
    <property type="match status" value="1"/>
</dbReference>
<organism evidence="10 11">
    <name type="scientific">Candidatus Acidulodesulfobacterium ferriphilum</name>
    <dbReference type="NCBI Taxonomy" id="2597223"/>
    <lineage>
        <taxon>Bacteria</taxon>
        <taxon>Deltaproteobacteria</taxon>
        <taxon>Candidatus Acidulodesulfobacterales</taxon>
        <taxon>Candidatus Acidulodesulfobacterium</taxon>
    </lineage>
</organism>
<dbReference type="FunFam" id="3.40.50.2300:FF:000018">
    <property type="entry name" value="DNA-binding transcriptional regulator NtrC"/>
    <property type="match status" value="1"/>
</dbReference>
<accession>A0A519BBR7</accession>
<comment type="caution">
    <text evidence="10">The sequence shown here is derived from an EMBL/GenBank/DDBJ whole genome shotgun (WGS) entry which is preliminary data.</text>
</comment>
<dbReference type="GO" id="GO:0006355">
    <property type="term" value="P:regulation of DNA-templated transcription"/>
    <property type="evidence" value="ECO:0007669"/>
    <property type="project" value="InterPro"/>
</dbReference>
<dbReference type="InterPro" id="IPR009057">
    <property type="entry name" value="Homeodomain-like_sf"/>
</dbReference>
<evidence type="ECO:0000259" key="9">
    <source>
        <dbReference type="PROSITE" id="PS50110"/>
    </source>
</evidence>
<dbReference type="SUPFAM" id="SSF52540">
    <property type="entry name" value="P-loop containing nucleoside triphosphate hydrolases"/>
    <property type="match status" value="1"/>
</dbReference>
<dbReference type="InterPro" id="IPR001789">
    <property type="entry name" value="Sig_transdc_resp-reg_receiver"/>
</dbReference>
<feature type="modified residue" description="4-aspartylphosphate" evidence="7">
    <location>
        <position position="52"/>
    </location>
</feature>
<evidence type="ECO:0000259" key="8">
    <source>
        <dbReference type="PROSITE" id="PS50045"/>
    </source>
</evidence>
<dbReference type="Pfam" id="PF25601">
    <property type="entry name" value="AAA_lid_14"/>
    <property type="match status" value="1"/>
</dbReference>
<dbReference type="FunFam" id="3.40.50.300:FF:000006">
    <property type="entry name" value="DNA-binding transcriptional regulator NtrC"/>
    <property type="match status" value="1"/>
</dbReference>
<dbReference type="Proteomes" id="UP000320813">
    <property type="component" value="Unassembled WGS sequence"/>
</dbReference>
<dbReference type="PANTHER" id="PTHR32071:SF17">
    <property type="entry name" value="TRANSCRIPTIONAL REGULATOR (NTRC FAMILY)"/>
    <property type="match status" value="1"/>
</dbReference>
<dbReference type="GO" id="GO:0005524">
    <property type="term" value="F:ATP binding"/>
    <property type="evidence" value="ECO:0007669"/>
    <property type="project" value="UniProtKB-KW"/>
</dbReference>
<evidence type="ECO:0000256" key="6">
    <source>
        <dbReference type="ARBA" id="ARBA00023163"/>
    </source>
</evidence>
<dbReference type="Gene3D" id="3.40.50.2300">
    <property type="match status" value="1"/>
</dbReference>
<keyword evidence="6" id="KW-0804">Transcription</keyword>
<gene>
    <name evidence="10" type="ORF">EVJ47_00060</name>
</gene>
<evidence type="ECO:0000256" key="1">
    <source>
        <dbReference type="ARBA" id="ARBA00022553"/>
    </source>
</evidence>
<dbReference type="InterPro" id="IPR003593">
    <property type="entry name" value="AAA+_ATPase"/>
</dbReference>
<sequence length="464" mass="52456">MKLILIIDDEESIRKSLEGILTDEGYKVISEGSGEAGFKAFNEISPNAVLLDIWLPGRDGVSILNDMVKANKNIPVIMISGHSDIDTAIKTIKMGAYDFIEKPLSLDRVLIAVENAVKYNSVSEKKIIMANSLSGGFELIGESDSIKFLKEKILKAAQAEAPVLITGENGTGKEMVARALHLSSSRKEEPFIAINCAAIPEELIESEIFGYEKGAFTGANSKKRGKFELADGGTLFLDEIGDMSLRMQSKVLRVLQDKKFQRVGGETEVETDTRVIAATNKDLEKEMAAGRFRSDLFYRLNVIPFFIPPLRDRREDIPLLINYFIKSFGKAQMLEIDERAMNVLKNYDWPGNVRELKNIIERFSIFNSQNKITEEDVLNELKIKNDEYSISINKDNNKNDIEKYAGRDINSFKEAKEAFEKRYLTSKLKENDNNITKTAENIGMSRRNLQKRMARLFIHFLPKN</sequence>
<dbReference type="AlphaFoldDB" id="A0A519BBR7"/>
<keyword evidence="3" id="KW-0067">ATP-binding</keyword>
<dbReference type="SUPFAM" id="SSF46689">
    <property type="entry name" value="Homeodomain-like"/>
    <property type="match status" value="1"/>
</dbReference>
<feature type="domain" description="Response regulatory" evidence="9">
    <location>
        <begin position="3"/>
        <end position="117"/>
    </location>
</feature>
<dbReference type="Pfam" id="PF00158">
    <property type="entry name" value="Sigma54_activat"/>
    <property type="match status" value="1"/>
</dbReference>
<dbReference type="InterPro" id="IPR027417">
    <property type="entry name" value="P-loop_NTPase"/>
</dbReference>
<evidence type="ECO:0000313" key="10">
    <source>
        <dbReference type="EMBL" id="RZD14719.1"/>
    </source>
</evidence>
<keyword evidence="4" id="KW-0805">Transcription regulation</keyword>
<evidence type="ECO:0000313" key="11">
    <source>
        <dbReference type="Proteomes" id="UP000320813"/>
    </source>
</evidence>
<dbReference type="GO" id="GO:0043565">
    <property type="term" value="F:sequence-specific DNA binding"/>
    <property type="evidence" value="ECO:0007669"/>
    <property type="project" value="InterPro"/>
</dbReference>
<evidence type="ECO:0000256" key="7">
    <source>
        <dbReference type="PROSITE-ProRule" id="PRU00169"/>
    </source>
</evidence>
<keyword evidence="2" id="KW-0547">Nucleotide-binding</keyword>
<proteinExistence type="predicted"/>
<dbReference type="EMBL" id="SGBD01000001">
    <property type="protein sequence ID" value="RZD14719.1"/>
    <property type="molecule type" value="Genomic_DNA"/>
</dbReference>
<evidence type="ECO:0000256" key="2">
    <source>
        <dbReference type="ARBA" id="ARBA00022741"/>
    </source>
</evidence>
<keyword evidence="5" id="KW-0238">DNA-binding</keyword>
<dbReference type="Pfam" id="PF02954">
    <property type="entry name" value="HTH_8"/>
    <property type="match status" value="1"/>
</dbReference>
<dbReference type="PROSITE" id="PS00676">
    <property type="entry name" value="SIGMA54_INTERACT_2"/>
    <property type="match status" value="1"/>
</dbReference>
<dbReference type="Gene3D" id="1.10.8.60">
    <property type="match status" value="1"/>
</dbReference>
<dbReference type="InterPro" id="IPR011006">
    <property type="entry name" value="CheY-like_superfamily"/>
</dbReference>
<dbReference type="SMART" id="SM00448">
    <property type="entry name" value="REC"/>
    <property type="match status" value="1"/>
</dbReference>
<dbReference type="PROSITE" id="PS00688">
    <property type="entry name" value="SIGMA54_INTERACT_3"/>
    <property type="match status" value="1"/>
</dbReference>
<protein>
    <submittedName>
        <fullName evidence="10">Sigma-54-dependent Fis family transcriptional regulator</fullName>
    </submittedName>
</protein>
<dbReference type="InterPro" id="IPR002197">
    <property type="entry name" value="HTH_Fis"/>
</dbReference>
<dbReference type="SUPFAM" id="SSF52172">
    <property type="entry name" value="CheY-like"/>
    <property type="match status" value="1"/>
</dbReference>
<dbReference type="PROSITE" id="PS50110">
    <property type="entry name" value="RESPONSE_REGULATORY"/>
    <property type="match status" value="1"/>
</dbReference>
<name>A0A519BBR7_9DELT</name>
<evidence type="ECO:0000256" key="4">
    <source>
        <dbReference type="ARBA" id="ARBA00023015"/>
    </source>
</evidence>
<keyword evidence="1 7" id="KW-0597">Phosphoprotein</keyword>
<dbReference type="InterPro" id="IPR025943">
    <property type="entry name" value="Sigma_54_int_dom_ATP-bd_2"/>
</dbReference>
<evidence type="ECO:0000256" key="3">
    <source>
        <dbReference type="ARBA" id="ARBA00022840"/>
    </source>
</evidence>
<dbReference type="CDD" id="cd17550">
    <property type="entry name" value="REC_NtrX-like"/>
    <property type="match status" value="1"/>
</dbReference>
<dbReference type="GO" id="GO:0000160">
    <property type="term" value="P:phosphorelay signal transduction system"/>
    <property type="evidence" value="ECO:0007669"/>
    <property type="project" value="InterPro"/>
</dbReference>
<feature type="domain" description="Sigma-54 factor interaction" evidence="8">
    <location>
        <begin position="139"/>
        <end position="365"/>
    </location>
</feature>
<reference evidence="10 11" key="1">
    <citation type="submission" date="2019-01" db="EMBL/GenBank/DDBJ databases">
        <title>Insights into ecological role of a new deltaproteobacterial order Candidatus Sinidesulfobacterales (Sva0485) by metagenomics and metatranscriptomics.</title>
        <authorList>
            <person name="Tan S."/>
            <person name="Liu J."/>
            <person name="Fang Y."/>
            <person name="Hedlund B.P."/>
            <person name="Lian Z.H."/>
            <person name="Huang L.Y."/>
            <person name="Li J.T."/>
            <person name="Huang L.N."/>
            <person name="Li W.J."/>
            <person name="Jiang H.C."/>
            <person name="Dong H.L."/>
            <person name="Shu W.S."/>
        </authorList>
    </citation>
    <scope>NUCLEOTIDE SEQUENCE [LARGE SCALE GENOMIC DNA]</scope>
    <source>
        <strain evidence="10">AP3</strain>
    </source>
</reference>